<evidence type="ECO:0000313" key="2">
    <source>
        <dbReference type="Proteomes" id="UP000011988"/>
    </source>
</evidence>
<evidence type="ECO:0000313" key="1">
    <source>
        <dbReference type="EMBL" id="EMJ90512.1"/>
    </source>
</evidence>
<accession>M6CF74</accession>
<gene>
    <name evidence="1" type="ORF">LEP1GSC194_1154</name>
</gene>
<sequence>MKEFPVADNVKNEKKPKIVYMGFRTFESKVTGSSGRSTSYTAELNYGKRTIPKLESGVFIDQLKSNGFRSDVSSDQVKAFIADYLGEVKVSGSKELSYLIEVEKINGNSVFKLRNFPVNYYVMGIHGPAFAKASNVGIEILYGISTLFSIVTLGLIPSYSSEIAKTEVKIYDKNLKLVNKLEYDNSYSFVSAVWIFPNPGHCTLLKCLPEKVSSPPDYIYSGMGPRIEEDVLRVVQNSPTN</sequence>
<dbReference type="PATRIC" id="fig|1218565.3.peg.4616"/>
<dbReference type="AlphaFoldDB" id="M6CF74"/>
<proteinExistence type="predicted"/>
<protein>
    <submittedName>
        <fullName evidence="1">Uncharacterized protein</fullName>
    </submittedName>
</protein>
<name>M6CF74_9LEPT</name>
<dbReference type="NCBIfam" id="NF047480">
    <property type="entry name" value="Lepto_Lp29"/>
    <property type="match status" value="1"/>
</dbReference>
<dbReference type="Proteomes" id="UP000011988">
    <property type="component" value="Unassembled WGS sequence"/>
</dbReference>
<organism evidence="1 2">
    <name type="scientific">Leptospira alstonii serovar Sichuan str. 79601</name>
    <dbReference type="NCBI Taxonomy" id="1218565"/>
    <lineage>
        <taxon>Bacteria</taxon>
        <taxon>Pseudomonadati</taxon>
        <taxon>Spirochaetota</taxon>
        <taxon>Spirochaetia</taxon>
        <taxon>Leptospirales</taxon>
        <taxon>Leptospiraceae</taxon>
        <taxon>Leptospira</taxon>
    </lineage>
</organism>
<comment type="caution">
    <text evidence="1">The sequence shown here is derived from an EMBL/GenBank/DDBJ whole genome shotgun (WGS) entry which is preliminary data.</text>
</comment>
<reference evidence="1 2" key="1">
    <citation type="submission" date="2013-01" db="EMBL/GenBank/DDBJ databases">
        <authorList>
            <person name="Harkins D.M."/>
            <person name="Durkin A.S."/>
            <person name="Brinkac L.M."/>
            <person name="Haft D.H."/>
            <person name="Selengut J.D."/>
            <person name="Sanka R."/>
            <person name="DePew J."/>
            <person name="Purushe J."/>
            <person name="Galloway R.L."/>
            <person name="Vinetz J.M."/>
            <person name="Sutton G.G."/>
            <person name="Nierman W.C."/>
            <person name="Fouts D.E."/>
        </authorList>
    </citation>
    <scope>NUCLEOTIDE SEQUENCE [LARGE SCALE GENOMIC DNA]</scope>
    <source>
        <strain evidence="1 2">79601</strain>
    </source>
</reference>
<dbReference type="EMBL" id="ANIK01000124">
    <property type="protein sequence ID" value="EMJ90512.1"/>
    <property type="molecule type" value="Genomic_DNA"/>
</dbReference>